<evidence type="ECO:0000313" key="2">
    <source>
        <dbReference type="EMBL" id="EAU42837.1"/>
    </source>
</evidence>
<organism evidence="2 3">
    <name type="scientific">Fulvimarina pelagi HTCC2506</name>
    <dbReference type="NCBI Taxonomy" id="314231"/>
    <lineage>
        <taxon>Bacteria</taxon>
        <taxon>Pseudomonadati</taxon>
        <taxon>Pseudomonadota</taxon>
        <taxon>Alphaproteobacteria</taxon>
        <taxon>Hyphomicrobiales</taxon>
        <taxon>Aurantimonadaceae</taxon>
        <taxon>Fulvimarina</taxon>
    </lineage>
</organism>
<evidence type="ECO:0000256" key="1">
    <source>
        <dbReference type="SAM" id="Phobius"/>
    </source>
</evidence>
<reference evidence="2 3" key="1">
    <citation type="journal article" date="2010" name="J. Bacteriol.">
        <title>Genome sequence of Fulvimarina pelagi HTCC2506T, a Mn(II)-oxidizing alphaproteobacterium possessing an aerobic anoxygenic photosynthetic gene cluster and Xanthorhodopsin.</title>
        <authorList>
            <person name="Kang I."/>
            <person name="Oh H.M."/>
            <person name="Lim S.I."/>
            <person name="Ferriera S."/>
            <person name="Giovannoni S.J."/>
            <person name="Cho J.C."/>
        </authorList>
    </citation>
    <scope>NUCLEOTIDE SEQUENCE [LARGE SCALE GENOMIC DNA]</scope>
    <source>
        <strain evidence="2 3">HTCC2506</strain>
    </source>
</reference>
<keyword evidence="1" id="KW-0812">Transmembrane</keyword>
<comment type="caution">
    <text evidence="2">The sequence shown here is derived from an EMBL/GenBank/DDBJ whole genome shotgun (WGS) entry which is preliminary data.</text>
</comment>
<dbReference type="EMBL" id="AATP01000001">
    <property type="protein sequence ID" value="EAU42837.1"/>
    <property type="molecule type" value="Genomic_DNA"/>
</dbReference>
<gene>
    <name evidence="2" type="ORF">FP2506_08346</name>
</gene>
<keyword evidence="3" id="KW-1185">Reference proteome</keyword>
<name>Q0G677_9HYPH</name>
<accession>Q0G677</accession>
<dbReference type="AlphaFoldDB" id="Q0G677"/>
<proteinExistence type="predicted"/>
<sequence length="47" mass="5846">MRLPFNDNRPPWDRPFDMRRVLVWWSITALLALFWSFTGMWLYDLLT</sequence>
<dbReference type="HOGENOM" id="CLU_3168424_0_0_5"/>
<keyword evidence="1" id="KW-1133">Transmembrane helix</keyword>
<evidence type="ECO:0000313" key="3">
    <source>
        <dbReference type="Proteomes" id="UP000004310"/>
    </source>
</evidence>
<feature type="transmembrane region" description="Helical" evidence="1">
    <location>
        <begin position="21"/>
        <end position="43"/>
    </location>
</feature>
<keyword evidence="1" id="KW-0472">Membrane</keyword>
<dbReference type="Proteomes" id="UP000004310">
    <property type="component" value="Unassembled WGS sequence"/>
</dbReference>
<protein>
    <submittedName>
        <fullName evidence="2">Uncharacterized protein</fullName>
    </submittedName>
</protein>